<evidence type="ECO:0000259" key="1">
    <source>
        <dbReference type="PROSITE" id="PS50043"/>
    </source>
</evidence>
<proteinExistence type="predicted"/>
<keyword evidence="3" id="KW-1185">Reference proteome</keyword>
<organism evidence="2 3">
    <name type="scientific">Loktanella salsilacus</name>
    <dbReference type="NCBI Taxonomy" id="195913"/>
    <lineage>
        <taxon>Bacteria</taxon>
        <taxon>Pseudomonadati</taxon>
        <taxon>Pseudomonadota</taxon>
        <taxon>Alphaproteobacteria</taxon>
        <taxon>Rhodobacterales</taxon>
        <taxon>Roseobacteraceae</taxon>
        <taxon>Loktanella</taxon>
    </lineage>
</organism>
<dbReference type="PROSITE" id="PS50043">
    <property type="entry name" value="HTH_LUXR_2"/>
    <property type="match status" value="1"/>
</dbReference>
<dbReference type="STRING" id="195913.SAMN04488004_109114"/>
<evidence type="ECO:0000313" key="2">
    <source>
        <dbReference type="EMBL" id="SFL17546.1"/>
    </source>
</evidence>
<dbReference type="InterPro" id="IPR016032">
    <property type="entry name" value="Sig_transdc_resp-reg_C-effctor"/>
</dbReference>
<dbReference type="GO" id="GO:0006355">
    <property type="term" value="P:regulation of DNA-templated transcription"/>
    <property type="evidence" value="ECO:0007669"/>
    <property type="project" value="InterPro"/>
</dbReference>
<reference evidence="2 3" key="1">
    <citation type="submission" date="2016-10" db="EMBL/GenBank/DDBJ databases">
        <authorList>
            <person name="de Groot N.N."/>
        </authorList>
    </citation>
    <scope>NUCLEOTIDE SEQUENCE [LARGE SCALE GENOMIC DNA]</scope>
    <source>
        <strain evidence="2 3">DSM 16199</strain>
    </source>
</reference>
<feature type="domain" description="HTH luxR-type" evidence="1">
    <location>
        <begin position="135"/>
        <end position="200"/>
    </location>
</feature>
<dbReference type="SMART" id="SM00421">
    <property type="entry name" value="HTH_LUXR"/>
    <property type="match status" value="1"/>
</dbReference>
<protein>
    <submittedName>
        <fullName evidence="2">Regulatory protein, luxR family</fullName>
    </submittedName>
</protein>
<dbReference type="InterPro" id="IPR036388">
    <property type="entry name" value="WH-like_DNA-bd_sf"/>
</dbReference>
<dbReference type="SUPFAM" id="SSF46894">
    <property type="entry name" value="C-terminal effector domain of the bipartite response regulators"/>
    <property type="match status" value="1"/>
</dbReference>
<accession>A0A1I4FL15</accession>
<gene>
    <name evidence="2" type="ORF">SAMN04488004_109114</name>
</gene>
<dbReference type="PRINTS" id="PR00038">
    <property type="entry name" value="HTHLUXR"/>
</dbReference>
<dbReference type="AlphaFoldDB" id="A0A1I4FL15"/>
<dbReference type="CDD" id="cd06170">
    <property type="entry name" value="LuxR_C_like"/>
    <property type="match status" value="1"/>
</dbReference>
<dbReference type="Gene3D" id="1.10.10.10">
    <property type="entry name" value="Winged helix-like DNA-binding domain superfamily/Winged helix DNA-binding domain"/>
    <property type="match status" value="1"/>
</dbReference>
<evidence type="ECO:0000313" key="3">
    <source>
        <dbReference type="Proteomes" id="UP000199550"/>
    </source>
</evidence>
<dbReference type="OrthoDB" id="7877402at2"/>
<dbReference type="GO" id="GO:0003677">
    <property type="term" value="F:DNA binding"/>
    <property type="evidence" value="ECO:0007669"/>
    <property type="project" value="InterPro"/>
</dbReference>
<name>A0A1I4FL15_9RHOB</name>
<dbReference type="InterPro" id="IPR000792">
    <property type="entry name" value="Tscrpt_reg_LuxR_C"/>
</dbReference>
<sequence>MFQFHTDTAGVFAPSARVLSELRVTVLSGDDRVITRARQAVTILGGSIVNEFACLADVRQGGARSDVYILDPRLLDNPVKDAPYLLDDRRKCVVLFGAPAGLVATRSAVRRVIDVDMGPEVLATILRKVKTDAASLQEPPKLSLRERETLRLYGRGMTLKVIGHRLGISAKSAETYKTRACQKLGLCDRAAVLTFIEPSLNQL</sequence>
<dbReference type="Proteomes" id="UP000199550">
    <property type="component" value="Unassembled WGS sequence"/>
</dbReference>
<dbReference type="Pfam" id="PF00196">
    <property type="entry name" value="GerE"/>
    <property type="match status" value="1"/>
</dbReference>
<dbReference type="EMBL" id="FOTF01000009">
    <property type="protein sequence ID" value="SFL17546.1"/>
    <property type="molecule type" value="Genomic_DNA"/>
</dbReference>